<dbReference type="PANTHER" id="PTHR45656">
    <property type="entry name" value="PROTEIN CBR-CLEC-78"/>
    <property type="match status" value="1"/>
</dbReference>
<feature type="domain" description="Sushi" evidence="6">
    <location>
        <begin position="19"/>
        <end position="77"/>
    </location>
</feature>
<evidence type="ECO:0000256" key="5">
    <source>
        <dbReference type="SAM" id="MobiDB-lite"/>
    </source>
</evidence>
<dbReference type="OrthoDB" id="5804959at2759"/>
<evidence type="ECO:0000256" key="3">
    <source>
        <dbReference type="ARBA" id="ARBA00023157"/>
    </source>
</evidence>
<accession>A0A8J9ZEQ6</accession>
<organism evidence="7 8">
    <name type="scientific">Branchiostoma lanceolatum</name>
    <name type="common">Common lancelet</name>
    <name type="synonym">Amphioxus lanceolatum</name>
    <dbReference type="NCBI Taxonomy" id="7740"/>
    <lineage>
        <taxon>Eukaryota</taxon>
        <taxon>Metazoa</taxon>
        <taxon>Chordata</taxon>
        <taxon>Cephalochordata</taxon>
        <taxon>Leptocardii</taxon>
        <taxon>Amphioxiformes</taxon>
        <taxon>Branchiostomatidae</taxon>
        <taxon>Branchiostoma</taxon>
    </lineage>
</organism>
<evidence type="ECO:0000256" key="1">
    <source>
        <dbReference type="ARBA" id="ARBA00022729"/>
    </source>
</evidence>
<dbReference type="AlphaFoldDB" id="A0A8J9ZEQ6"/>
<keyword evidence="2" id="KW-0677">Repeat</keyword>
<evidence type="ECO:0000256" key="4">
    <source>
        <dbReference type="PROSITE-ProRule" id="PRU00302"/>
    </source>
</evidence>
<gene>
    <name evidence="7" type="primary">CSMD3</name>
    <name evidence="7" type="ORF">BLAG_LOCUS13055</name>
</gene>
<dbReference type="PROSITE" id="PS50923">
    <property type="entry name" value="SUSHI"/>
    <property type="match status" value="1"/>
</dbReference>
<proteinExistence type="predicted"/>
<evidence type="ECO:0000313" key="8">
    <source>
        <dbReference type="Proteomes" id="UP000838412"/>
    </source>
</evidence>
<dbReference type="InterPro" id="IPR000436">
    <property type="entry name" value="Sushi_SCR_CCP_dom"/>
</dbReference>
<dbReference type="SUPFAM" id="SSF57535">
    <property type="entry name" value="Complement control module/SCR domain"/>
    <property type="match status" value="1"/>
</dbReference>
<dbReference type="SMART" id="SM00032">
    <property type="entry name" value="CCP"/>
    <property type="match status" value="1"/>
</dbReference>
<dbReference type="Gene3D" id="2.10.70.10">
    <property type="entry name" value="Complement Module, domain 1"/>
    <property type="match status" value="1"/>
</dbReference>
<sequence>MLRYKHLTISHPPTAATQQSCRDPGTPDHGSRNATNFLPGTVVRFQCQDGYHILGPTSLICDPATLSWNGQPPTCVL</sequence>
<evidence type="ECO:0000259" key="6">
    <source>
        <dbReference type="PROSITE" id="PS50923"/>
    </source>
</evidence>
<evidence type="ECO:0000256" key="2">
    <source>
        <dbReference type="ARBA" id="ARBA00022737"/>
    </source>
</evidence>
<dbReference type="EMBL" id="OV696687">
    <property type="protein sequence ID" value="CAH1253201.1"/>
    <property type="molecule type" value="Genomic_DNA"/>
</dbReference>
<dbReference type="InterPro" id="IPR035976">
    <property type="entry name" value="Sushi/SCR/CCP_sf"/>
</dbReference>
<keyword evidence="3" id="KW-1015">Disulfide bond</keyword>
<dbReference type="Proteomes" id="UP000838412">
    <property type="component" value="Chromosome 2"/>
</dbReference>
<dbReference type="PANTHER" id="PTHR45656:SF4">
    <property type="entry name" value="PROTEIN CBR-CLEC-78"/>
    <property type="match status" value="1"/>
</dbReference>
<name>A0A8J9ZEQ6_BRALA</name>
<keyword evidence="1" id="KW-0732">Signal</keyword>
<comment type="caution">
    <text evidence="4">Lacks conserved residue(s) required for the propagation of feature annotation.</text>
</comment>
<dbReference type="Pfam" id="PF00084">
    <property type="entry name" value="Sushi"/>
    <property type="match status" value="1"/>
</dbReference>
<keyword evidence="8" id="KW-1185">Reference proteome</keyword>
<dbReference type="CDD" id="cd00033">
    <property type="entry name" value="CCP"/>
    <property type="match status" value="1"/>
</dbReference>
<dbReference type="InterPro" id="IPR051277">
    <property type="entry name" value="SEZ6_CSMD_C4BPB_Regulators"/>
</dbReference>
<keyword evidence="4" id="KW-0768">Sushi</keyword>
<evidence type="ECO:0000313" key="7">
    <source>
        <dbReference type="EMBL" id="CAH1253201.1"/>
    </source>
</evidence>
<reference evidence="7" key="1">
    <citation type="submission" date="2022-01" db="EMBL/GenBank/DDBJ databases">
        <authorList>
            <person name="Braso-Vives M."/>
        </authorList>
    </citation>
    <scope>NUCLEOTIDE SEQUENCE</scope>
</reference>
<feature type="region of interest" description="Disordered" evidence="5">
    <location>
        <begin position="1"/>
        <end position="31"/>
    </location>
</feature>
<protein>
    <submittedName>
        <fullName evidence="7">CSMD3 protein</fullName>
    </submittedName>
</protein>